<protein>
    <submittedName>
        <fullName evidence="2">Uncharacterized protein</fullName>
    </submittedName>
</protein>
<dbReference type="AlphaFoldDB" id="A0A327Y4C4"/>
<feature type="chain" id="PRO_5016398138" evidence="1">
    <location>
        <begin position="29"/>
        <end position="56"/>
    </location>
</feature>
<evidence type="ECO:0000313" key="2">
    <source>
        <dbReference type="EMBL" id="RAK15152.1"/>
    </source>
</evidence>
<keyword evidence="3" id="KW-1185">Reference proteome</keyword>
<reference evidence="2 3" key="1">
    <citation type="submission" date="2018-06" db="EMBL/GenBank/DDBJ databases">
        <title>Genomic Encyclopedia of Archaeal and Bacterial Type Strains, Phase II (KMG-II): from individual species to whole genera.</title>
        <authorList>
            <person name="Goeker M."/>
        </authorList>
    </citation>
    <scope>NUCLEOTIDE SEQUENCE [LARGE SCALE GENOMIC DNA]</scope>
    <source>
        <strain evidence="2 3">DSM 22011</strain>
    </source>
</reference>
<name>A0A327Y4C4_9RHOB</name>
<evidence type="ECO:0000313" key="3">
    <source>
        <dbReference type="Proteomes" id="UP000249165"/>
    </source>
</evidence>
<dbReference type="EMBL" id="QLMG01000025">
    <property type="protein sequence ID" value="RAK15152.1"/>
    <property type="molecule type" value="Genomic_DNA"/>
</dbReference>
<evidence type="ECO:0000256" key="1">
    <source>
        <dbReference type="SAM" id="SignalP"/>
    </source>
</evidence>
<feature type="signal peptide" evidence="1">
    <location>
        <begin position="1"/>
        <end position="28"/>
    </location>
</feature>
<keyword evidence="1" id="KW-0732">Signal</keyword>
<accession>A0A327Y4C4</accession>
<proteinExistence type="predicted"/>
<sequence>MRHKTRLKALTALQAAALAMLAIFGAFTAQGHAKSCKPNLSPPSSASCYIAPVEAH</sequence>
<dbReference type="Proteomes" id="UP000249165">
    <property type="component" value="Unassembled WGS sequence"/>
</dbReference>
<organism evidence="2 3">
    <name type="scientific">Salipiger aestuarii</name>
    <dbReference type="NCBI Taxonomy" id="568098"/>
    <lineage>
        <taxon>Bacteria</taxon>
        <taxon>Pseudomonadati</taxon>
        <taxon>Pseudomonadota</taxon>
        <taxon>Alphaproteobacteria</taxon>
        <taxon>Rhodobacterales</taxon>
        <taxon>Roseobacteraceae</taxon>
        <taxon>Salipiger</taxon>
    </lineage>
</organism>
<comment type="caution">
    <text evidence="2">The sequence shown here is derived from an EMBL/GenBank/DDBJ whole genome shotgun (WGS) entry which is preliminary data.</text>
</comment>
<gene>
    <name evidence="2" type="ORF">ATI53_102554</name>
</gene>
<dbReference type="RefSeq" id="WP_009506027.1">
    <property type="nucleotide sequence ID" value="NZ_LIGK01000033.1"/>
</dbReference>